<dbReference type="PROSITE" id="PS00107">
    <property type="entry name" value="PROTEIN_KINASE_ATP"/>
    <property type="match status" value="1"/>
</dbReference>
<name>A0A8R1HYU5_CAEJA</name>
<dbReference type="EnsemblMetazoa" id="CJA14819.1">
    <property type="protein sequence ID" value="CJA14819.1"/>
    <property type="gene ID" value="WBGene00134023"/>
</dbReference>
<keyword evidence="1" id="KW-0067">ATP-binding</keyword>
<feature type="compositionally biased region" description="Basic and acidic residues" evidence="2">
    <location>
        <begin position="389"/>
        <end position="436"/>
    </location>
</feature>
<dbReference type="Pfam" id="PF00069">
    <property type="entry name" value="Pkinase"/>
    <property type="match status" value="1"/>
</dbReference>
<feature type="binding site" evidence="1">
    <location>
        <position position="63"/>
    </location>
    <ligand>
        <name>ATP</name>
        <dbReference type="ChEBI" id="CHEBI:30616"/>
    </ligand>
</feature>
<proteinExistence type="predicted"/>
<accession>A0A8R1HYU5</accession>
<dbReference type="AlphaFoldDB" id="A0A8R1HYU5"/>
<dbReference type="Gene3D" id="1.10.510.10">
    <property type="entry name" value="Transferase(Phosphotransferase) domain 1"/>
    <property type="match status" value="1"/>
</dbReference>
<evidence type="ECO:0000256" key="1">
    <source>
        <dbReference type="PROSITE-ProRule" id="PRU10141"/>
    </source>
</evidence>
<feature type="compositionally biased region" description="Polar residues" evidence="2">
    <location>
        <begin position="465"/>
        <end position="480"/>
    </location>
</feature>
<sequence>MSEEEDKPDRQLEAIKLSLGTGVKDSTKENKPTWTLRREIGKGAFGTVYHATNETSRQEAALKVETMTAGDNLLKIEREIMLAMRNEPNAIHIFDDGIYTDFRFIVMTLCGPDLEKLAELMNNKFTKETVLRVSIRTLLAVKTLHEYEYVHRDLKPCNFALDYLPNSHHIYLFDYGMARRYARKDSSGNYYLRRPREQVQFRGTIRFCSLNMHNRKELGRVDDIWSWLYMLVEMHVPLPWSHTVHQEKAEAQKQELFTEFLTKDPFLANFLPILKLLNSWEYADRPDYGKLFEILYVKLRELNGKLCGPNEFDERISTFQAEQEKNLFKVATEAAPKEKEEVKPEDEENEQKIIFQACNKVIIPGGASYVLPEGADFFGNLCKRVPEKVVEKEKKEEKKDEKKEDKKEEKKEEKKDDRKDDKKEDKKEEKTDEEKKKKMLFIGPMLPDKTAKLQTNPRNKMLGKKTSNGPVAVTPGTSAKSPAVSKLNTAKVLTKKRTQPK</sequence>
<reference evidence="5" key="1">
    <citation type="submission" date="2010-08" db="EMBL/GenBank/DDBJ databases">
        <authorList>
            <consortium name="Caenorhabditis japonica Sequencing Consortium"/>
            <person name="Wilson R.K."/>
        </authorList>
    </citation>
    <scope>NUCLEOTIDE SEQUENCE [LARGE SCALE GENOMIC DNA]</scope>
    <source>
        <strain evidence="5">DF5081</strain>
    </source>
</reference>
<evidence type="ECO:0000313" key="4">
    <source>
        <dbReference type="EnsemblMetazoa" id="CJA14819.1"/>
    </source>
</evidence>
<dbReference type="InterPro" id="IPR011009">
    <property type="entry name" value="Kinase-like_dom_sf"/>
</dbReference>
<dbReference type="InterPro" id="IPR050235">
    <property type="entry name" value="CK1_Ser-Thr_kinase"/>
</dbReference>
<evidence type="ECO:0000256" key="2">
    <source>
        <dbReference type="SAM" id="MobiDB-lite"/>
    </source>
</evidence>
<dbReference type="GO" id="GO:0005524">
    <property type="term" value="F:ATP binding"/>
    <property type="evidence" value="ECO:0007669"/>
    <property type="project" value="UniProtKB-UniRule"/>
</dbReference>
<organism evidence="4 5">
    <name type="scientific">Caenorhabditis japonica</name>
    <dbReference type="NCBI Taxonomy" id="281687"/>
    <lineage>
        <taxon>Eukaryota</taxon>
        <taxon>Metazoa</taxon>
        <taxon>Ecdysozoa</taxon>
        <taxon>Nematoda</taxon>
        <taxon>Chromadorea</taxon>
        <taxon>Rhabditida</taxon>
        <taxon>Rhabditina</taxon>
        <taxon>Rhabditomorpha</taxon>
        <taxon>Rhabditoidea</taxon>
        <taxon>Rhabditidae</taxon>
        <taxon>Peloderinae</taxon>
        <taxon>Caenorhabditis</taxon>
    </lineage>
</organism>
<protein>
    <submittedName>
        <fullName evidence="4">Protein kinase domain-containing protein</fullName>
    </submittedName>
</protein>
<evidence type="ECO:0000313" key="5">
    <source>
        <dbReference type="Proteomes" id="UP000005237"/>
    </source>
</evidence>
<dbReference type="SMART" id="SM00220">
    <property type="entry name" value="S_TKc"/>
    <property type="match status" value="1"/>
</dbReference>
<dbReference type="SUPFAM" id="SSF56112">
    <property type="entry name" value="Protein kinase-like (PK-like)"/>
    <property type="match status" value="1"/>
</dbReference>
<keyword evidence="5" id="KW-1185">Reference proteome</keyword>
<keyword evidence="1" id="KW-0547">Nucleotide-binding</keyword>
<dbReference type="PROSITE" id="PS50011">
    <property type="entry name" value="PROTEIN_KINASE_DOM"/>
    <property type="match status" value="1"/>
</dbReference>
<dbReference type="InterPro" id="IPR000719">
    <property type="entry name" value="Prot_kinase_dom"/>
</dbReference>
<dbReference type="GO" id="GO:0004672">
    <property type="term" value="F:protein kinase activity"/>
    <property type="evidence" value="ECO:0007669"/>
    <property type="project" value="InterPro"/>
</dbReference>
<feature type="region of interest" description="Disordered" evidence="2">
    <location>
        <begin position="389"/>
        <end position="501"/>
    </location>
</feature>
<dbReference type="InterPro" id="IPR017441">
    <property type="entry name" value="Protein_kinase_ATP_BS"/>
</dbReference>
<evidence type="ECO:0000259" key="3">
    <source>
        <dbReference type="PROSITE" id="PS50011"/>
    </source>
</evidence>
<reference evidence="4" key="2">
    <citation type="submission" date="2022-06" db="UniProtKB">
        <authorList>
            <consortium name="EnsemblMetazoa"/>
        </authorList>
    </citation>
    <scope>IDENTIFICATION</scope>
    <source>
        <strain evidence="4">DF5081</strain>
    </source>
</reference>
<feature type="domain" description="Protein kinase" evidence="3">
    <location>
        <begin position="34"/>
        <end position="297"/>
    </location>
</feature>
<dbReference type="PANTHER" id="PTHR11909">
    <property type="entry name" value="CASEIN KINASE-RELATED"/>
    <property type="match status" value="1"/>
</dbReference>
<dbReference type="Proteomes" id="UP000005237">
    <property type="component" value="Unassembled WGS sequence"/>
</dbReference>